<keyword evidence="3" id="KW-0804">Transcription</keyword>
<dbReference type="RefSeq" id="WP_144641904.1">
    <property type="nucleotide sequence ID" value="NZ_BNAX01000007.1"/>
</dbReference>
<dbReference type="Gene3D" id="1.10.10.60">
    <property type="entry name" value="Homeodomain-like"/>
    <property type="match status" value="1"/>
</dbReference>
<dbReference type="EMBL" id="VJZA01000042">
    <property type="protein sequence ID" value="TVT19845.1"/>
    <property type="molecule type" value="Genomic_DNA"/>
</dbReference>
<dbReference type="InterPro" id="IPR009057">
    <property type="entry name" value="Homeodomain-like_sf"/>
</dbReference>
<dbReference type="GO" id="GO:0000976">
    <property type="term" value="F:transcription cis-regulatory region binding"/>
    <property type="evidence" value="ECO:0007669"/>
    <property type="project" value="TreeGrafter"/>
</dbReference>
<dbReference type="InterPro" id="IPR032687">
    <property type="entry name" value="AraC-type_N"/>
</dbReference>
<name>A0A558A6G9_9PSEU</name>
<comment type="caution">
    <text evidence="5">The sequence shown here is derived from an EMBL/GenBank/DDBJ whole genome shotgun (WGS) entry which is preliminary data.</text>
</comment>
<sequence>MTQLAEPVVRHWDFPRVIASVCLLARFAVEHGLGEDEVLAGSGLAPAQLADATAEVDARQELQVVRNLAAALPDAGLSLGREYHATAFGIFGFAFMSSPTVRDAVNLALRYLDLSFAFSMPRAVLADERVRMELDDGALPADVARFLVERDLSAIHTMLTELLPTRVPLISLELRFPEPSTVDEYVAGFGVQPRFGQPANIGTFDATFLDEPLPLANPQTVAVCEAQCRALVSQRRRRVGIAHEVRVRLTRFGALADGMPGVARDLGVSTRTLRRKLEDSGTSFRALLDEVREALAEEMLTTGALSIEDVAIRLGYAEASSFIHAFKRWKGTTPAAYVRRV</sequence>
<dbReference type="GO" id="GO:0003700">
    <property type="term" value="F:DNA-binding transcription factor activity"/>
    <property type="evidence" value="ECO:0007669"/>
    <property type="project" value="InterPro"/>
</dbReference>
<dbReference type="PANTHER" id="PTHR47894:SF1">
    <property type="entry name" value="HTH-TYPE TRANSCRIPTIONAL REGULATOR VQSM"/>
    <property type="match status" value="1"/>
</dbReference>
<keyword evidence="2" id="KW-0238">DNA-binding</keyword>
<dbReference type="SUPFAM" id="SSF46689">
    <property type="entry name" value="Homeodomain-like"/>
    <property type="match status" value="1"/>
</dbReference>
<dbReference type="Proteomes" id="UP000318578">
    <property type="component" value="Unassembled WGS sequence"/>
</dbReference>
<gene>
    <name evidence="5" type="ORF">FNH06_22765</name>
</gene>
<dbReference type="PANTHER" id="PTHR47894">
    <property type="entry name" value="HTH-TYPE TRANSCRIPTIONAL REGULATOR GADX"/>
    <property type="match status" value="1"/>
</dbReference>
<evidence type="ECO:0000259" key="4">
    <source>
        <dbReference type="PROSITE" id="PS01124"/>
    </source>
</evidence>
<evidence type="ECO:0000313" key="5">
    <source>
        <dbReference type="EMBL" id="TVT19845.1"/>
    </source>
</evidence>
<dbReference type="InterPro" id="IPR018060">
    <property type="entry name" value="HTH_AraC"/>
</dbReference>
<organism evidence="5 6">
    <name type="scientific">Amycolatopsis acidiphila</name>
    <dbReference type="NCBI Taxonomy" id="715473"/>
    <lineage>
        <taxon>Bacteria</taxon>
        <taxon>Bacillati</taxon>
        <taxon>Actinomycetota</taxon>
        <taxon>Actinomycetes</taxon>
        <taxon>Pseudonocardiales</taxon>
        <taxon>Pseudonocardiaceae</taxon>
        <taxon>Amycolatopsis</taxon>
    </lineage>
</organism>
<evidence type="ECO:0000256" key="3">
    <source>
        <dbReference type="ARBA" id="ARBA00023163"/>
    </source>
</evidence>
<dbReference type="OrthoDB" id="5241536at2"/>
<dbReference type="Pfam" id="PF12833">
    <property type="entry name" value="HTH_18"/>
    <property type="match status" value="1"/>
</dbReference>
<dbReference type="SMART" id="SM00342">
    <property type="entry name" value="HTH_ARAC"/>
    <property type="match status" value="1"/>
</dbReference>
<reference evidence="5 6" key="1">
    <citation type="submission" date="2019-07" db="EMBL/GenBank/DDBJ databases">
        <title>New species of Amycolatopsis and Streptomyces.</title>
        <authorList>
            <person name="Duangmal K."/>
            <person name="Teo W.F.A."/>
            <person name="Lipun K."/>
        </authorList>
    </citation>
    <scope>NUCLEOTIDE SEQUENCE [LARGE SCALE GENOMIC DNA]</scope>
    <source>
        <strain evidence="5 6">JCM 30562</strain>
    </source>
</reference>
<protein>
    <submittedName>
        <fullName evidence="5">AraC family transcriptional regulator</fullName>
    </submittedName>
</protein>
<keyword evidence="1" id="KW-0805">Transcription regulation</keyword>
<keyword evidence="6" id="KW-1185">Reference proteome</keyword>
<evidence type="ECO:0000313" key="6">
    <source>
        <dbReference type="Proteomes" id="UP000318578"/>
    </source>
</evidence>
<dbReference type="PROSITE" id="PS01124">
    <property type="entry name" value="HTH_ARAC_FAMILY_2"/>
    <property type="match status" value="1"/>
</dbReference>
<evidence type="ECO:0000256" key="1">
    <source>
        <dbReference type="ARBA" id="ARBA00023015"/>
    </source>
</evidence>
<dbReference type="AlphaFoldDB" id="A0A558A6G9"/>
<accession>A0A558A6G9</accession>
<proteinExistence type="predicted"/>
<dbReference type="Pfam" id="PF12625">
    <property type="entry name" value="Arabinose_bd"/>
    <property type="match status" value="1"/>
</dbReference>
<dbReference type="GO" id="GO:0005829">
    <property type="term" value="C:cytosol"/>
    <property type="evidence" value="ECO:0007669"/>
    <property type="project" value="TreeGrafter"/>
</dbReference>
<feature type="domain" description="HTH araC/xylS-type" evidence="4">
    <location>
        <begin position="262"/>
        <end position="340"/>
    </location>
</feature>
<evidence type="ECO:0000256" key="2">
    <source>
        <dbReference type="ARBA" id="ARBA00023125"/>
    </source>
</evidence>